<organism evidence="3 4">
    <name type="scientific">Emticicia agri</name>
    <dbReference type="NCBI Taxonomy" id="2492393"/>
    <lineage>
        <taxon>Bacteria</taxon>
        <taxon>Pseudomonadati</taxon>
        <taxon>Bacteroidota</taxon>
        <taxon>Cytophagia</taxon>
        <taxon>Cytophagales</taxon>
        <taxon>Leadbetterellaceae</taxon>
        <taxon>Emticicia</taxon>
    </lineage>
</organism>
<feature type="compositionally biased region" description="Basic and acidic residues" evidence="1">
    <location>
        <begin position="139"/>
        <end position="168"/>
    </location>
</feature>
<dbReference type="AlphaFoldDB" id="A0A4Q5LUD7"/>
<gene>
    <name evidence="3" type="ORF">EWM59_23035</name>
</gene>
<dbReference type="InterPro" id="IPR027056">
    <property type="entry name" value="Gluconate_2DH_su3"/>
</dbReference>
<reference evidence="3 4" key="1">
    <citation type="submission" date="2019-02" db="EMBL/GenBank/DDBJ databases">
        <title>Bacterial novel species Emticicia sp. 17J42-9 isolated from soil.</title>
        <authorList>
            <person name="Jung H.-Y."/>
        </authorList>
    </citation>
    <scope>NUCLEOTIDE SEQUENCE [LARGE SCALE GENOMIC DNA]</scope>
    <source>
        <strain evidence="3 4">17J42-9</strain>
    </source>
</reference>
<feature type="chain" id="PRO_5020289309" evidence="2">
    <location>
        <begin position="26"/>
        <end position="223"/>
    </location>
</feature>
<dbReference type="RefSeq" id="WP_130023611.1">
    <property type="nucleotide sequence ID" value="NZ_SEWF01000051.1"/>
</dbReference>
<name>A0A4Q5LUD7_9BACT</name>
<dbReference type="EMBL" id="SEWF01000051">
    <property type="protein sequence ID" value="RYU93214.1"/>
    <property type="molecule type" value="Genomic_DNA"/>
</dbReference>
<dbReference type="OrthoDB" id="6385145at2"/>
<keyword evidence="2" id="KW-0732">Signal</keyword>
<sequence>MNRRDAMQRVAFLMGGALSAPTMIAMLEGCTPNTATEAANSAFSFSTDYKSLVSEIAEIIIPKTSTPGAKDAGVGPFIEMMLKDCYTEAQQKHFIKGLDSLEESSKEQFGKKFLEATPEQQTALLKKFEQLSMTELKENEQPKKIVDNETGLVKDPKDPDPKKSEKTKQVPPPVPFFKLMKELTLLGYFTSEAGAKNALAYVAIPGRYEGCVKMTPGQKVWAL</sequence>
<evidence type="ECO:0000313" key="3">
    <source>
        <dbReference type="EMBL" id="RYU93214.1"/>
    </source>
</evidence>
<feature type="signal peptide" evidence="2">
    <location>
        <begin position="1"/>
        <end position="25"/>
    </location>
</feature>
<feature type="region of interest" description="Disordered" evidence="1">
    <location>
        <begin position="139"/>
        <end position="171"/>
    </location>
</feature>
<protein>
    <submittedName>
        <fullName evidence="3">Gluconate 2-dehydrogenase subunit 3 family protein</fullName>
    </submittedName>
</protein>
<dbReference type="Pfam" id="PF13618">
    <property type="entry name" value="Gluconate_2-dh3"/>
    <property type="match status" value="1"/>
</dbReference>
<evidence type="ECO:0000313" key="4">
    <source>
        <dbReference type="Proteomes" id="UP000293162"/>
    </source>
</evidence>
<comment type="caution">
    <text evidence="3">The sequence shown here is derived from an EMBL/GenBank/DDBJ whole genome shotgun (WGS) entry which is preliminary data.</text>
</comment>
<evidence type="ECO:0000256" key="1">
    <source>
        <dbReference type="SAM" id="MobiDB-lite"/>
    </source>
</evidence>
<evidence type="ECO:0000256" key="2">
    <source>
        <dbReference type="SAM" id="SignalP"/>
    </source>
</evidence>
<accession>A0A4Q5LUD7</accession>
<dbReference type="Proteomes" id="UP000293162">
    <property type="component" value="Unassembled WGS sequence"/>
</dbReference>
<keyword evidence="4" id="KW-1185">Reference proteome</keyword>
<proteinExistence type="predicted"/>